<accession>A0ABX5F7D4</accession>
<gene>
    <name evidence="1" type="ORF">C7B81_10570</name>
</gene>
<protein>
    <submittedName>
        <fullName evidence="1">Addiction module toxin RelE</fullName>
    </submittedName>
</protein>
<organism evidence="1 2">
    <name type="scientific">Aphanothece cf. minutissima CCALA 015</name>
    <dbReference type="NCBI Taxonomy" id="2107695"/>
    <lineage>
        <taxon>Bacteria</taxon>
        <taxon>Bacillati</taxon>
        <taxon>Cyanobacteriota</taxon>
        <taxon>Cyanophyceae</taxon>
        <taxon>Oscillatoriophycideae</taxon>
        <taxon>Chroococcales</taxon>
        <taxon>Aphanothecaceae</taxon>
        <taxon>Aphanothece</taxon>
    </lineage>
</organism>
<evidence type="ECO:0000313" key="2">
    <source>
        <dbReference type="Proteomes" id="UP000238218"/>
    </source>
</evidence>
<name>A0ABX5F7D4_9CHRO</name>
<keyword evidence="2" id="KW-1185">Reference proteome</keyword>
<dbReference type="EMBL" id="PVWP01000006">
    <property type="protein sequence ID" value="PSB37372.1"/>
    <property type="molecule type" value="Genomic_DNA"/>
</dbReference>
<reference evidence="1 2" key="2">
    <citation type="submission" date="2018-03" db="EMBL/GenBank/DDBJ databases">
        <title>The ancient ancestry and fast evolution of plastids.</title>
        <authorList>
            <person name="Moore K.R."/>
            <person name="Magnabosco C."/>
            <person name="Momper L."/>
            <person name="Gold D.A."/>
            <person name="Bosak T."/>
            <person name="Fournier G.P."/>
        </authorList>
    </citation>
    <scope>NUCLEOTIDE SEQUENCE [LARGE SCALE GENOMIC DNA]</scope>
    <source>
        <strain evidence="1 2">CCALA 015</strain>
    </source>
</reference>
<evidence type="ECO:0000313" key="1">
    <source>
        <dbReference type="EMBL" id="PSB37372.1"/>
    </source>
</evidence>
<dbReference type="Proteomes" id="UP000238218">
    <property type="component" value="Unassembled WGS sequence"/>
</dbReference>
<comment type="caution">
    <text evidence="1">The sequence shown here is derived from an EMBL/GenBank/DDBJ whole genome shotgun (WGS) entry which is preliminary data.</text>
</comment>
<sequence>MGEAQLIVLLAGGNKSSQANDIQHAKDPARHL</sequence>
<reference evidence="1 2" key="1">
    <citation type="submission" date="2018-02" db="EMBL/GenBank/DDBJ databases">
        <authorList>
            <person name="Moore K."/>
            <person name="Momper L."/>
        </authorList>
    </citation>
    <scope>NUCLEOTIDE SEQUENCE [LARGE SCALE GENOMIC DNA]</scope>
    <source>
        <strain evidence="1 2">CCALA 015</strain>
    </source>
</reference>
<proteinExistence type="predicted"/>